<evidence type="ECO:0000313" key="16">
    <source>
        <dbReference type="Ensembl" id="ENSSMRP00000028614.1"/>
    </source>
</evidence>
<evidence type="ECO:0000256" key="5">
    <source>
        <dbReference type="ARBA" id="ARBA00022737"/>
    </source>
</evidence>
<keyword evidence="7 12" id="KW-0694">RNA-binding</keyword>
<dbReference type="InterPro" id="IPR034221">
    <property type="entry name" value="RBM34_RRM2"/>
</dbReference>
<reference evidence="16" key="2">
    <citation type="submission" date="2025-09" db="UniProtKB">
        <authorList>
            <consortium name="Ensembl"/>
        </authorList>
    </citation>
    <scope>IDENTIFICATION</scope>
</reference>
<dbReference type="FunFam" id="3.30.70.330:FF:000561">
    <property type="entry name" value="RNA-binding protein 34 isoform X2"/>
    <property type="match status" value="1"/>
</dbReference>
<reference evidence="16" key="1">
    <citation type="submission" date="2025-08" db="UniProtKB">
        <authorList>
            <consortium name="Ensembl"/>
        </authorList>
    </citation>
    <scope>IDENTIFICATION</scope>
</reference>
<dbReference type="GO" id="GO:0005654">
    <property type="term" value="C:nucleoplasm"/>
    <property type="evidence" value="ECO:0007669"/>
    <property type="project" value="Ensembl"/>
</dbReference>
<dbReference type="FunFam" id="3.30.70.330:FF:000511">
    <property type="entry name" value="RNA binding motif protein 34"/>
    <property type="match status" value="1"/>
</dbReference>
<dbReference type="GO" id="GO:0003723">
    <property type="term" value="F:RNA binding"/>
    <property type="evidence" value="ECO:0007669"/>
    <property type="project" value="UniProtKB-UniRule"/>
</dbReference>
<evidence type="ECO:0000256" key="10">
    <source>
        <dbReference type="ARBA" id="ARBA00067871"/>
    </source>
</evidence>
<sequence length="423" mass="47477">MKTSKAVKPRPATGESQKRDTVTAPNEDYIVGQVANSLFQNKPKVCDTNPLVQLFSTPGVETQPVYVAVPRASKKRKHVEEEIAAEVQDSSTKGEALKKMKKPKKQNLSLAELRVANREFALDKADEEEEKKEKQIKEKLKNRHSQLATKNLSGEQSGVKQKKAQVNPAEEMLKNKRTLFVGNLPVNCTAQMLKSFFREFGPIESVRFRSLIPAEDGLSKKMAAIKRKVHPDMKYINAYVVFKEERAANSALKRNGTEFSSGFHIRVDLASQSTSHDNKKSIFVGNLPYEVDDDTVRNHFSECGNVMGVRIIRDRNTGIGKGFGYVLFETADAVHLALKLNNSELKGRKVRVHRCVKKEKSQLKNLVKNVKRPVGLKYANNSSPRNTKGNSNNSFAGEKADPMKKGKKARVKMITNKKLRKSK</sequence>
<dbReference type="SUPFAM" id="SSF54928">
    <property type="entry name" value="RNA-binding domain, RBD"/>
    <property type="match status" value="2"/>
</dbReference>
<dbReference type="InterPro" id="IPR000504">
    <property type="entry name" value="RRM_dom"/>
</dbReference>
<evidence type="ECO:0000259" key="15">
    <source>
        <dbReference type="PROSITE" id="PS50102"/>
    </source>
</evidence>
<organism evidence="16 17">
    <name type="scientific">Salvator merianae</name>
    <name type="common">Argentine black and white tegu</name>
    <name type="synonym">Tupinambis merianae</name>
    <dbReference type="NCBI Taxonomy" id="96440"/>
    <lineage>
        <taxon>Eukaryota</taxon>
        <taxon>Metazoa</taxon>
        <taxon>Chordata</taxon>
        <taxon>Craniata</taxon>
        <taxon>Vertebrata</taxon>
        <taxon>Euteleostomi</taxon>
        <taxon>Lepidosauria</taxon>
        <taxon>Squamata</taxon>
        <taxon>Bifurcata</taxon>
        <taxon>Unidentata</taxon>
        <taxon>Episquamata</taxon>
        <taxon>Laterata</taxon>
        <taxon>Teiioidea</taxon>
        <taxon>Teiidae</taxon>
        <taxon>Salvator</taxon>
    </lineage>
</organism>
<dbReference type="InterPro" id="IPR012677">
    <property type="entry name" value="Nucleotide-bd_a/b_plait_sf"/>
</dbReference>
<dbReference type="PANTHER" id="PTHR23236">
    <property type="entry name" value="EUKARYOTIC TRANSLATION INITIATION FACTOR 4B/4H"/>
    <property type="match status" value="1"/>
</dbReference>
<dbReference type="InterPro" id="IPR035979">
    <property type="entry name" value="RBD_domain_sf"/>
</dbReference>
<keyword evidence="9" id="KW-0539">Nucleus</keyword>
<evidence type="ECO:0000256" key="2">
    <source>
        <dbReference type="ARBA" id="ARBA00007077"/>
    </source>
</evidence>
<dbReference type="PANTHER" id="PTHR23236:SF25">
    <property type="entry name" value="RNA-BINDING PROTEIN 34"/>
    <property type="match status" value="1"/>
</dbReference>
<keyword evidence="6" id="KW-0832">Ubl conjugation</keyword>
<evidence type="ECO:0000256" key="7">
    <source>
        <dbReference type="ARBA" id="ARBA00022884"/>
    </source>
</evidence>
<dbReference type="GO" id="GO:0005730">
    <property type="term" value="C:nucleolus"/>
    <property type="evidence" value="ECO:0007669"/>
    <property type="project" value="UniProtKB-SubCell"/>
</dbReference>
<keyword evidence="4" id="KW-0597">Phosphoprotein</keyword>
<comment type="subcellular location">
    <subcellularLocation>
        <location evidence="1">Nucleus</location>
        <location evidence="1">Nucleolus</location>
    </subcellularLocation>
</comment>
<feature type="compositionally biased region" description="Basic residues" evidence="14">
    <location>
        <begin position="405"/>
        <end position="423"/>
    </location>
</feature>
<keyword evidence="5" id="KW-0677">Repeat</keyword>
<dbReference type="Gene3D" id="3.30.70.330">
    <property type="match status" value="2"/>
</dbReference>
<feature type="domain" description="RRM" evidence="15">
    <location>
        <begin position="177"/>
        <end position="272"/>
    </location>
</feature>
<dbReference type="GeneTree" id="ENSGT00390000011249"/>
<feature type="compositionally biased region" description="Polar residues" evidence="14">
    <location>
        <begin position="379"/>
        <end position="395"/>
    </location>
</feature>
<proteinExistence type="inferred from homology"/>
<feature type="coiled-coil region" evidence="13">
    <location>
        <begin position="110"/>
        <end position="142"/>
    </location>
</feature>
<name>A0A8D0KND1_SALMN</name>
<dbReference type="CDD" id="cd12395">
    <property type="entry name" value="RRM2_RBM34"/>
    <property type="match status" value="1"/>
</dbReference>
<evidence type="ECO:0000256" key="4">
    <source>
        <dbReference type="ARBA" id="ARBA00022553"/>
    </source>
</evidence>
<dbReference type="Proteomes" id="UP000694421">
    <property type="component" value="Unplaced"/>
</dbReference>
<feature type="domain" description="RRM" evidence="15">
    <location>
        <begin position="280"/>
        <end position="357"/>
    </location>
</feature>
<feature type="region of interest" description="Disordered" evidence="14">
    <location>
        <begin position="373"/>
        <end position="423"/>
    </location>
</feature>
<dbReference type="Ensembl" id="ENSSMRT00000033357.1">
    <property type="protein sequence ID" value="ENSSMRP00000028614.1"/>
    <property type="gene ID" value="ENSSMRG00000021985.1"/>
</dbReference>
<protein>
    <recommendedName>
        <fullName evidence="10">RNA-binding protein 34</fullName>
    </recommendedName>
    <alternativeName>
        <fullName evidence="11">RNA-binding motif protein 34</fullName>
    </alternativeName>
</protein>
<evidence type="ECO:0000256" key="8">
    <source>
        <dbReference type="ARBA" id="ARBA00022990"/>
    </source>
</evidence>
<evidence type="ECO:0000313" key="17">
    <source>
        <dbReference type="Proteomes" id="UP000694421"/>
    </source>
</evidence>
<evidence type="ECO:0000256" key="14">
    <source>
        <dbReference type="SAM" id="MobiDB-lite"/>
    </source>
</evidence>
<keyword evidence="3" id="KW-1017">Isopeptide bond</keyword>
<evidence type="ECO:0000256" key="11">
    <source>
        <dbReference type="ARBA" id="ARBA00075574"/>
    </source>
</evidence>
<evidence type="ECO:0000256" key="12">
    <source>
        <dbReference type="PROSITE-ProRule" id="PRU00176"/>
    </source>
</evidence>
<evidence type="ECO:0000256" key="9">
    <source>
        <dbReference type="ARBA" id="ARBA00023242"/>
    </source>
</evidence>
<dbReference type="AlphaFoldDB" id="A0A8D0KND1"/>
<dbReference type="Pfam" id="PF00076">
    <property type="entry name" value="RRM_1"/>
    <property type="match status" value="2"/>
</dbReference>
<dbReference type="PROSITE" id="PS50102">
    <property type="entry name" value="RRM"/>
    <property type="match status" value="2"/>
</dbReference>
<keyword evidence="13" id="KW-0175">Coiled coil</keyword>
<keyword evidence="17" id="KW-1185">Reference proteome</keyword>
<dbReference type="GO" id="GO:0005694">
    <property type="term" value="C:chromosome"/>
    <property type="evidence" value="ECO:0007669"/>
    <property type="project" value="Ensembl"/>
</dbReference>
<evidence type="ECO:0000256" key="1">
    <source>
        <dbReference type="ARBA" id="ARBA00004604"/>
    </source>
</evidence>
<keyword evidence="8" id="KW-0007">Acetylation</keyword>
<accession>A0A8D0KND1</accession>
<evidence type="ECO:0000256" key="3">
    <source>
        <dbReference type="ARBA" id="ARBA00022499"/>
    </source>
</evidence>
<comment type="similarity">
    <text evidence="2">Belongs to the RRM RBM34 family.</text>
</comment>
<evidence type="ECO:0000256" key="13">
    <source>
        <dbReference type="SAM" id="Coils"/>
    </source>
</evidence>
<evidence type="ECO:0000256" key="6">
    <source>
        <dbReference type="ARBA" id="ARBA00022843"/>
    </source>
</evidence>
<dbReference type="SMART" id="SM00360">
    <property type="entry name" value="RRM"/>
    <property type="match status" value="2"/>
</dbReference>
<feature type="region of interest" description="Disordered" evidence="14">
    <location>
        <begin position="1"/>
        <end position="25"/>
    </location>
</feature>
<dbReference type="CDD" id="cd12394">
    <property type="entry name" value="RRM1_RBM34"/>
    <property type="match status" value="1"/>
</dbReference>
<dbReference type="OMA" id="CAVPKKG"/>